<dbReference type="KEGG" id="gcr:GcLGCM259_1126"/>
<feature type="transmembrane region" description="Helical" evidence="1">
    <location>
        <begin position="21"/>
        <end position="38"/>
    </location>
</feature>
<dbReference type="RefSeq" id="WP_138926022.1">
    <property type="nucleotide sequence ID" value="NZ_CP034412.1"/>
</dbReference>
<proteinExistence type="predicted"/>
<feature type="transmembrane region" description="Helical" evidence="1">
    <location>
        <begin position="142"/>
        <end position="167"/>
    </location>
</feature>
<evidence type="ECO:0000313" key="3">
    <source>
        <dbReference type="Proteomes" id="UP000307000"/>
    </source>
</evidence>
<keyword evidence="1" id="KW-0472">Membrane</keyword>
<dbReference type="AlphaFoldDB" id="A0A5B7WUF4"/>
<organism evidence="2 3">
    <name type="scientific">Glutamicibacter creatinolyticus</name>
    <dbReference type="NCBI Taxonomy" id="162496"/>
    <lineage>
        <taxon>Bacteria</taxon>
        <taxon>Bacillati</taxon>
        <taxon>Actinomycetota</taxon>
        <taxon>Actinomycetes</taxon>
        <taxon>Micrococcales</taxon>
        <taxon>Micrococcaceae</taxon>
        <taxon>Glutamicibacter</taxon>
    </lineage>
</organism>
<feature type="transmembrane region" description="Helical" evidence="1">
    <location>
        <begin position="58"/>
        <end position="78"/>
    </location>
</feature>
<protein>
    <submittedName>
        <fullName evidence="2">ABC transporter</fullName>
    </submittedName>
</protein>
<name>A0A5B7WUF4_9MICC</name>
<keyword evidence="1" id="KW-0812">Transmembrane</keyword>
<evidence type="ECO:0000313" key="2">
    <source>
        <dbReference type="EMBL" id="QCY46870.1"/>
    </source>
</evidence>
<gene>
    <name evidence="2" type="ORF">GcLGCM259_1126</name>
</gene>
<dbReference type="EMBL" id="CP034412">
    <property type="protein sequence ID" value="QCY46870.1"/>
    <property type="molecule type" value="Genomic_DNA"/>
</dbReference>
<sequence length="247" mass="25624">MPAPAIAAERIKFFSLRPLTWMLWLGTICMVGTAWLLGASAKASGDNGFDTYTPAPELVFSTLRLAQLFFATAAALCLTTEYSSGTITSSLQAVPRRGVLYAAKAVFLFVTGTVMGIAGVGLGTVPAALSAGEYGVFDTVDLIRALAGARVYLGLMMLMVLGIAALCRNSAGTIVAALVLLVGMPQLLGLVNVRWISSAVGYLPTAATVLVTGAAEPYSSAMALGVLLLWAAGLLTVGRMSLLIRDT</sequence>
<reference evidence="2 3" key="1">
    <citation type="submission" date="2018-12" db="EMBL/GenBank/DDBJ databases">
        <title>Complete Genome Sequence of Glutamicibacter creatinolyticus strain LGCM259,isolated from an abscess of a 12-year-old mare in Italy.</title>
        <authorList>
            <person name="Santos R.G."/>
            <person name="Silva A.L."/>
            <person name="Seyffert N."/>
            <person name="Castro T.L.P."/>
            <person name="Attili A.R."/>
            <person name="Rifici C."/>
            <person name="Mazzullo G."/>
            <person name="Brenig B."/>
            <person name="Venanzi F."/>
            <person name="Azevedo V."/>
        </authorList>
    </citation>
    <scope>NUCLEOTIDE SEQUENCE [LARGE SCALE GENOMIC DNA]</scope>
    <source>
        <strain evidence="2 3">LGCM 259</strain>
    </source>
</reference>
<feature type="transmembrane region" description="Helical" evidence="1">
    <location>
        <begin position="217"/>
        <end position="237"/>
    </location>
</feature>
<keyword evidence="1" id="KW-1133">Transmembrane helix</keyword>
<accession>A0A5B7WUF4</accession>
<evidence type="ECO:0000256" key="1">
    <source>
        <dbReference type="SAM" id="Phobius"/>
    </source>
</evidence>
<feature type="transmembrane region" description="Helical" evidence="1">
    <location>
        <begin position="99"/>
        <end position="122"/>
    </location>
</feature>
<keyword evidence="3" id="KW-1185">Reference proteome</keyword>
<feature type="transmembrane region" description="Helical" evidence="1">
    <location>
        <begin position="174"/>
        <end position="197"/>
    </location>
</feature>
<dbReference type="Proteomes" id="UP000307000">
    <property type="component" value="Chromosome"/>
</dbReference>